<evidence type="ECO:0000313" key="9">
    <source>
        <dbReference type="EMBL" id="KAF9701730.1"/>
    </source>
</evidence>
<organism evidence="9 10">
    <name type="scientific">Ascochyta lentis</name>
    <dbReference type="NCBI Taxonomy" id="205686"/>
    <lineage>
        <taxon>Eukaryota</taxon>
        <taxon>Fungi</taxon>
        <taxon>Dikarya</taxon>
        <taxon>Ascomycota</taxon>
        <taxon>Pezizomycotina</taxon>
        <taxon>Dothideomycetes</taxon>
        <taxon>Pleosporomycetidae</taxon>
        <taxon>Pleosporales</taxon>
        <taxon>Pleosporineae</taxon>
        <taxon>Didymellaceae</taxon>
        <taxon>Ascochyta</taxon>
    </lineage>
</organism>
<keyword evidence="4 7" id="KW-1133">Transmembrane helix</keyword>
<reference evidence="9" key="1">
    <citation type="submission" date="2018-12" db="EMBL/GenBank/DDBJ databases">
        <authorList>
            <person name="Syme R.A."/>
            <person name="Farfan-Caceres L."/>
            <person name="Lichtenzveig J."/>
        </authorList>
    </citation>
    <scope>NUCLEOTIDE SEQUENCE</scope>
    <source>
        <strain evidence="9">Al4</strain>
    </source>
</reference>
<feature type="transmembrane region" description="Helical" evidence="7">
    <location>
        <begin position="556"/>
        <end position="576"/>
    </location>
</feature>
<gene>
    <name evidence="9" type="ORF">EKO04_000865</name>
</gene>
<dbReference type="FunFam" id="1.20.1250.20:FF:000068">
    <property type="entry name" value="MFS general substrate transporter"/>
    <property type="match status" value="1"/>
</dbReference>
<dbReference type="GO" id="GO:0022857">
    <property type="term" value="F:transmembrane transporter activity"/>
    <property type="evidence" value="ECO:0007669"/>
    <property type="project" value="InterPro"/>
</dbReference>
<dbReference type="PANTHER" id="PTHR43791:SF91">
    <property type="entry name" value="MAJOR FACILITATOR SUPERFAMILY (MFS) PROFILE DOMAIN-CONTAINING PROTEIN-RELATED"/>
    <property type="match status" value="1"/>
</dbReference>
<evidence type="ECO:0000259" key="8">
    <source>
        <dbReference type="PROSITE" id="PS50850"/>
    </source>
</evidence>
<keyword evidence="3 7" id="KW-0812">Transmembrane</keyword>
<dbReference type="InterPro" id="IPR011701">
    <property type="entry name" value="MFS"/>
</dbReference>
<dbReference type="InterPro" id="IPR036259">
    <property type="entry name" value="MFS_trans_sf"/>
</dbReference>
<dbReference type="Pfam" id="PF07690">
    <property type="entry name" value="MFS_1"/>
    <property type="match status" value="1"/>
</dbReference>
<feature type="transmembrane region" description="Helical" evidence="7">
    <location>
        <begin position="726"/>
        <end position="746"/>
    </location>
</feature>
<dbReference type="OrthoDB" id="2962993at2759"/>
<protein>
    <recommendedName>
        <fullName evidence="8">Major facilitator superfamily (MFS) profile domain-containing protein</fullName>
    </recommendedName>
</protein>
<dbReference type="InterPro" id="IPR020846">
    <property type="entry name" value="MFS_dom"/>
</dbReference>
<dbReference type="EMBL" id="RZGK01000002">
    <property type="protein sequence ID" value="KAF9701730.1"/>
    <property type="molecule type" value="Genomic_DNA"/>
</dbReference>
<dbReference type="SUPFAM" id="SSF103473">
    <property type="entry name" value="MFS general substrate transporter"/>
    <property type="match status" value="1"/>
</dbReference>
<dbReference type="GO" id="GO:0016020">
    <property type="term" value="C:membrane"/>
    <property type="evidence" value="ECO:0007669"/>
    <property type="project" value="UniProtKB-SubCell"/>
</dbReference>
<keyword evidence="2" id="KW-0813">Transport</keyword>
<feature type="transmembrane region" description="Helical" evidence="7">
    <location>
        <begin position="817"/>
        <end position="837"/>
    </location>
</feature>
<feature type="domain" description="Major facilitator superfamily (MFS) profile" evidence="8">
    <location>
        <begin position="461"/>
        <end position="879"/>
    </location>
</feature>
<feature type="transmembrane region" description="Helical" evidence="7">
    <location>
        <begin position="457"/>
        <end position="477"/>
    </location>
</feature>
<evidence type="ECO:0000256" key="3">
    <source>
        <dbReference type="ARBA" id="ARBA00022692"/>
    </source>
</evidence>
<keyword evidence="10" id="KW-1185">Reference proteome</keyword>
<evidence type="ECO:0000256" key="6">
    <source>
        <dbReference type="SAM" id="MobiDB-lite"/>
    </source>
</evidence>
<evidence type="ECO:0000256" key="2">
    <source>
        <dbReference type="ARBA" id="ARBA00022448"/>
    </source>
</evidence>
<feature type="transmembrane region" description="Helical" evidence="7">
    <location>
        <begin position="758"/>
        <end position="775"/>
    </location>
</feature>
<name>A0A8H7JBP2_9PLEO</name>
<evidence type="ECO:0000256" key="1">
    <source>
        <dbReference type="ARBA" id="ARBA00004141"/>
    </source>
</evidence>
<dbReference type="CDD" id="cd17327">
    <property type="entry name" value="MFS_FEN2_like"/>
    <property type="match status" value="1"/>
</dbReference>
<feature type="compositionally biased region" description="Basic and acidic residues" evidence="6">
    <location>
        <begin position="881"/>
        <end position="892"/>
    </location>
</feature>
<dbReference type="Gene3D" id="1.20.1250.20">
    <property type="entry name" value="MFS general substrate transporter like domains"/>
    <property type="match status" value="2"/>
</dbReference>
<dbReference type="PANTHER" id="PTHR43791">
    <property type="entry name" value="PERMEASE-RELATED"/>
    <property type="match status" value="1"/>
</dbReference>
<evidence type="ECO:0000256" key="7">
    <source>
        <dbReference type="SAM" id="Phobius"/>
    </source>
</evidence>
<dbReference type="AlphaFoldDB" id="A0A8H7JBP2"/>
<evidence type="ECO:0000256" key="5">
    <source>
        <dbReference type="ARBA" id="ARBA00023136"/>
    </source>
</evidence>
<comment type="caution">
    <text evidence="9">The sequence shown here is derived from an EMBL/GenBank/DDBJ whole genome shotgun (WGS) entry which is preliminary data.</text>
</comment>
<feature type="transmembrane region" description="Helical" evidence="7">
    <location>
        <begin position="588"/>
        <end position="608"/>
    </location>
</feature>
<feature type="transmembrane region" description="Helical" evidence="7">
    <location>
        <begin position="620"/>
        <end position="642"/>
    </location>
</feature>
<feature type="transmembrane region" description="Helical" evidence="7">
    <location>
        <begin position="691"/>
        <end position="720"/>
    </location>
</feature>
<comment type="subcellular location">
    <subcellularLocation>
        <location evidence="1">Membrane</location>
        <topology evidence="1">Multi-pass membrane protein</topology>
    </subcellularLocation>
</comment>
<dbReference type="PROSITE" id="PS50850">
    <property type="entry name" value="MFS"/>
    <property type="match status" value="1"/>
</dbReference>
<evidence type="ECO:0000256" key="4">
    <source>
        <dbReference type="ARBA" id="ARBA00022989"/>
    </source>
</evidence>
<feature type="transmembrane region" description="Helical" evidence="7">
    <location>
        <begin position="849"/>
        <end position="870"/>
    </location>
</feature>
<feature type="region of interest" description="Disordered" evidence="6">
    <location>
        <begin position="881"/>
        <end position="908"/>
    </location>
</feature>
<accession>A0A8H7JBP2</accession>
<feature type="transmembrane region" description="Helical" evidence="7">
    <location>
        <begin position="781"/>
        <end position="805"/>
    </location>
</feature>
<sequence>MSSPSLPRTPFTVQALMLFAIAQHYQDLRLESRKTLDLAILIALELDMNRRDFARVYGEGDPVLEESWRRTWYILSVVDQHFAIVMNLPIYQLANMPNEVELPCDDEFFEAGRIPAPATTWEEFEHREFADLEVVYSSIAYLFDLGRTLTHIMNTFANSGQFSNELIDICDAKIAIWQSLLPSVKKDPMRRNGQVDEVMYMAHMISAIVLMTMHRPLSSLVYNAAELSTTAFHAPTPYFIPPVSGRSTHTARALKAAELQTKLLAIPCTIEKHNVFSMCICAQIATAQISACNNLLEDHALLIARDRVKLSIGFLNAMGSVWKLGKAMAKEVRAVARSTLSAPPSTLAVQADAAVEIELPRDELIWPIDPSAAIDIYSGIVLPMDWETVSSGTGSYASSTSSGVPELIYDIIGKMSDLEKQYEATEPHAPHSTRSDEIERQLGEIDPLLEAKLVRKLDAFIIPVVMLLYLLSFLDRVNIGNARLYGLEEDLGMDSTQFQTAVSILFVTYILSEVPSNLVLKKLRPSRWIAFITTAWGIIATLTGIVQSYGGLIACRLLLGAVEGGLFPGMAVYLTFFYTKRELALRIGYLFVSAALAGACGGLLAYAIGHMDGIAGQSGWRWIMILEGIPTFVLGIATWWILPDNPETAYFLTDEEKAFAAARLTRQTGYTKKAAEFHWEDVRKCFKDWKVWLFCFAQFGSDTMLYGFSTFLPTIIRAIMPKASSAMVQVLTIPCYALGAITYLVVAHFSDKQQRRAFYSISLGVVSIIGYAMLISPSSSATHYAGCFLVAMGLYVCVGIPLAWLPTNLPRYGKRTSATGLQLTIGNCAGIMSSFLYPAKEGPRFIKGHAVTMAMVAFAIACYAILWAYLGMLNTRRKKGEEDHLMEGKSEEEIAEMGDESPRFRYTT</sequence>
<feature type="transmembrane region" description="Helical" evidence="7">
    <location>
        <begin position="528"/>
        <end position="550"/>
    </location>
</feature>
<proteinExistence type="predicted"/>
<reference evidence="9" key="2">
    <citation type="submission" date="2020-09" db="EMBL/GenBank/DDBJ databases">
        <title>Reference genome assembly for Australian Ascochyta lentis isolate Al4.</title>
        <authorList>
            <person name="Lee R.C."/>
            <person name="Farfan-Caceres L.M."/>
            <person name="Debler J.W."/>
            <person name="Williams A.H."/>
            <person name="Henares B.M."/>
        </authorList>
    </citation>
    <scope>NUCLEOTIDE SEQUENCE</scope>
    <source>
        <strain evidence="9">Al4</strain>
    </source>
</reference>
<dbReference type="CDD" id="cd12148">
    <property type="entry name" value="fungal_TF_MHR"/>
    <property type="match status" value="1"/>
</dbReference>
<evidence type="ECO:0000313" key="10">
    <source>
        <dbReference type="Proteomes" id="UP000651452"/>
    </source>
</evidence>
<keyword evidence="5 7" id="KW-0472">Membrane</keyword>
<dbReference type="Proteomes" id="UP000651452">
    <property type="component" value="Unassembled WGS sequence"/>
</dbReference>
<dbReference type="FunFam" id="1.20.1250.20:FF:000034">
    <property type="entry name" value="MFS general substrate transporter"/>
    <property type="match status" value="1"/>
</dbReference>